<reference evidence="1" key="2">
    <citation type="submission" date="2025-09" db="UniProtKB">
        <authorList>
            <consortium name="Ensembl"/>
        </authorList>
    </citation>
    <scope>IDENTIFICATION</scope>
</reference>
<proteinExistence type="predicted"/>
<dbReference type="Proteomes" id="UP000694393">
    <property type="component" value="Unplaced"/>
</dbReference>
<evidence type="ECO:0000313" key="1">
    <source>
        <dbReference type="Ensembl" id="ENSPCEP00000014140.1"/>
    </source>
</evidence>
<reference evidence="1" key="1">
    <citation type="submission" date="2025-08" db="UniProtKB">
        <authorList>
            <consortium name="Ensembl"/>
        </authorList>
    </citation>
    <scope>IDENTIFICATION</scope>
</reference>
<accession>A0A8C8S322</accession>
<evidence type="ECO:0000313" key="2">
    <source>
        <dbReference type="Proteomes" id="UP000694393"/>
    </source>
</evidence>
<dbReference type="Ensembl" id="ENSPCET00000014661.1">
    <property type="protein sequence ID" value="ENSPCEP00000014140.1"/>
    <property type="gene ID" value="ENSPCEG00000011233.1"/>
</dbReference>
<organism evidence="1 2">
    <name type="scientific">Pelusios castaneus</name>
    <name type="common">West African mud turtle</name>
    <dbReference type="NCBI Taxonomy" id="367368"/>
    <lineage>
        <taxon>Eukaryota</taxon>
        <taxon>Metazoa</taxon>
        <taxon>Chordata</taxon>
        <taxon>Craniata</taxon>
        <taxon>Vertebrata</taxon>
        <taxon>Euteleostomi</taxon>
        <taxon>Archelosauria</taxon>
        <taxon>Testudinata</taxon>
        <taxon>Testudines</taxon>
        <taxon>Pleurodira</taxon>
        <taxon>Pelomedusidae</taxon>
        <taxon>Pelusios</taxon>
    </lineage>
</organism>
<sequence length="141" mass="14790">MSVFISDHRQGVAVDLHGHKAHVGDSLVAPVLVFGRDVEKRESCVRAYSLGQGVGASPHEVEVASIEGAVMRVTLRPASCRGGGDTHGSATGHLAGLLLPALHGAAGGHRSCWGQEGKERASNERDRILIRTILLSDANAQ</sequence>
<protein>
    <submittedName>
        <fullName evidence="1">Uncharacterized protein</fullName>
    </submittedName>
</protein>
<dbReference type="AlphaFoldDB" id="A0A8C8S322"/>
<keyword evidence="2" id="KW-1185">Reference proteome</keyword>
<name>A0A8C8S322_9SAUR</name>